<proteinExistence type="predicted"/>
<dbReference type="OrthoDB" id="3940621at2759"/>
<name>A0A1L9S111_ASPWE</name>
<dbReference type="STRING" id="1073089.A0A1L9S111"/>
<accession>A0A1L9S111</accession>
<evidence type="ECO:0000313" key="2">
    <source>
        <dbReference type="Proteomes" id="UP000184383"/>
    </source>
</evidence>
<protein>
    <recommendedName>
        <fullName evidence="3">F-box domain-containing protein</fullName>
    </recommendedName>
</protein>
<sequence>MATPALKLGAFGRLPYELRLQIWKQLLPALYMSDHLAILRTNKSIYDEITNQLYDTFDIHISPSLRPWIVIRSRQLQAEWTIDGENDWRCAVFKSIPFHKINLAVHIEAPHPEDPGQLILLWKKVNVLVEVLWKSRSPFKSIDLVFEKSHDIDWQTDGESTKSIEHIRGGLPDHDIVFMPFCLLAHVEEFDITPSSHEMEKAIDWGFLNYGCEFIRNNGYSKGNHTMYNSDPEYEYEVCAFDDIDALAADLNFSLDVHLDDVPGPTANKLRLKRFAKYFVDGDKGESPYMQFILGILRHYPEIVRRRDIFLYNLFNRHEILLRMHEDICDDELSLRHTWNQKRWYQRFPNGIPPLSMPDLVEQGYISDKPLDPSELSSRFVEFLGAVQHWVSNMWRKSFNTWPGLVYCEDWAQEWCEDCQVTGLTFGCSDCIDLEPVYDYERSEGLSE</sequence>
<dbReference type="Proteomes" id="UP000184383">
    <property type="component" value="Unassembled WGS sequence"/>
</dbReference>
<keyword evidence="2" id="KW-1185">Reference proteome</keyword>
<organism evidence="1 2">
    <name type="scientific">Aspergillus wentii DTO 134E9</name>
    <dbReference type="NCBI Taxonomy" id="1073089"/>
    <lineage>
        <taxon>Eukaryota</taxon>
        <taxon>Fungi</taxon>
        <taxon>Dikarya</taxon>
        <taxon>Ascomycota</taxon>
        <taxon>Pezizomycotina</taxon>
        <taxon>Eurotiomycetes</taxon>
        <taxon>Eurotiomycetidae</taxon>
        <taxon>Eurotiales</taxon>
        <taxon>Aspergillaceae</taxon>
        <taxon>Aspergillus</taxon>
        <taxon>Aspergillus subgen. Cremei</taxon>
    </lineage>
</organism>
<reference evidence="2" key="1">
    <citation type="journal article" date="2017" name="Genome Biol.">
        <title>Comparative genomics reveals high biological diversity and specific adaptations in the industrially and medically important fungal genus Aspergillus.</title>
        <authorList>
            <person name="de Vries R.P."/>
            <person name="Riley R."/>
            <person name="Wiebenga A."/>
            <person name="Aguilar-Osorio G."/>
            <person name="Amillis S."/>
            <person name="Uchima C.A."/>
            <person name="Anderluh G."/>
            <person name="Asadollahi M."/>
            <person name="Askin M."/>
            <person name="Barry K."/>
            <person name="Battaglia E."/>
            <person name="Bayram O."/>
            <person name="Benocci T."/>
            <person name="Braus-Stromeyer S.A."/>
            <person name="Caldana C."/>
            <person name="Canovas D."/>
            <person name="Cerqueira G.C."/>
            <person name="Chen F."/>
            <person name="Chen W."/>
            <person name="Choi C."/>
            <person name="Clum A."/>
            <person name="Dos Santos R.A."/>
            <person name="Damasio A.R."/>
            <person name="Diallinas G."/>
            <person name="Emri T."/>
            <person name="Fekete E."/>
            <person name="Flipphi M."/>
            <person name="Freyberg S."/>
            <person name="Gallo A."/>
            <person name="Gournas C."/>
            <person name="Habgood R."/>
            <person name="Hainaut M."/>
            <person name="Harispe M.L."/>
            <person name="Henrissat B."/>
            <person name="Hilden K.S."/>
            <person name="Hope R."/>
            <person name="Hossain A."/>
            <person name="Karabika E."/>
            <person name="Karaffa L."/>
            <person name="Karanyi Z."/>
            <person name="Krasevec N."/>
            <person name="Kuo A."/>
            <person name="Kusch H."/>
            <person name="LaButti K."/>
            <person name="Lagendijk E.L."/>
            <person name="Lapidus A."/>
            <person name="Levasseur A."/>
            <person name="Lindquist E."/>
            <person name="Lipzen A."/>
            <person name="Logrieco A.F."/>
            <person name="MacCabe A."/>
            <person name="Maekelae M.R."/>
            <person name="Malavazi I."/>
            <person name="Melin P."/>
            <person name="Meyer V."/>
            <person name="Mielnichuk N."/>
            <person name="Miskei M."/>
            <person name="Molnar A.P."/>
            <person name="Mule G."/>
            <person name="Ngan C.Y."/>
            <person name="Orejas M."/>
            <person name="Orosz E."/>
            <person name="Ouedraogo J.P."/>
            <person name="Overkamp K.M."/>
            <person name="Park H.-S."/>
            <person name="Perrone G."/>
            <person name="Piumi F."/>
            <person name="Punt P.J."/>
            <person name="Ram A.F."/>
            <person name="Ramon A."/>
            <person name="Rauscher S."/>
            <person name="Record E."/>
            <person name="Riano-Pachon D.M."/>
            <person name="Robert V."/>
            <person name="Roehrig J."/>
            <person name="Ruller R."/>
            <person name="Salamov A."/>
            <person name="Salih N.S."/>
            <person name="Samson R.A."/>
            <person name="Sandor E."/>
            <person name="Sanguinetti M."/>
            <person name="Schuetze T."/>
            <person name="Sepcic K."/>
            <person name="Shelest E."/>
            <person name="Sherlock G."/>
            <person name="Sophianopoulou V."/>
            <person name="Squina F.M."/>
            <person name="Sun H."/>
            <person name="Susca A."/>
            <person name="Todd R.B."/>
            <person name="Tsang A."/>
            <person name="Unkles S.E."/>
            <person name="van de Wiele N."/>
            <person name="van Rossen-Uffink D."/>
            <person name="Oliveira J.V."/>
            <person name="Vesth T.C."/>
            <person name="Visser J."/>
            <person name="Yu J.-H."/>
            <person name="Zhou M."/>
            <person name="Andersen M.R."/>
            <person name="Archer D.B."/>
            <person name="Baker S.E."/>
            <person name="Benoit I."/>
            <person name="Brakhage A.A."/>
            <person name="Braus G.H."/>
            <person name="Fischer R."/>
            <person name="Frisvad J.C."/>
            <person name="Goldman G.H."/>
            <person name="Houbraken J."/>
            <person name="Oakley B."/>
            <person name="Pocsi I."/>
            <person name="Scazzocchio C."/>
            <person name="Seiboth B."/>
            <person name="vanKuyk P.A."/>
            <person name="Wortman J."/>
            <person name="Dyer P.S."/>
            <person name="Grigoriev I.V."/>
        </authorList>
    </citation>
    <scope>NUCLEOTIDE SEQUENCE [LARGE SCALE GENOMIC DNA]</scope>
    <source>
        <strain evidence="2">DTO 134E9</strain>
    </source>
</reference>
<dbReference type="RefSeq" id="XP_040694494.1">
    <property type="nucleotide sequence ID" value="XM_040832421.1"/>
</dbReference>
<evidence type="ECO:0000313" key="1">
    <source>
        <dbReference type="EMBL" id="OJJ40818.1"/>
    </source>
</evidence>
<dbReference type="GeneID" id="63748269"/>
<dbReference type="AlphaFoldDB" id="A0A1L9S111"/>
<dbReference type="EMBL" id="KV878209">
    <property type="protein sequence ID" value="OJJ40818.1"/>
    <property type="molecule type" value="Genomic_DNA"/>
</dbReference>
<dbReference type="VEuPathDB" id="FungiDB:ASPWEDRAFT_22965"/>
<gene>
    <name evidence="1" type="ORF">ASPWEDRAFT_22965</name>
</gene>
<evidence type="ECO:0008006" key="3">
    <source>
        <dbReference type="Google" id="ProtNLM"/>
    </source>
</evidence>